<dbReference type="Proteomes" id="UP000797356">
    <property type="component" value="Chromosome 9"/>
</dbReference>
<evidence type="ECO:0000256" key="1">
    <source>
        <dbReference type="SAM" id="Coils"/>
    </source>
</evidence>
<organism evidence="2 3">
    <name type="scientific">Cocos nucifera</name>
    <name type="common">Coconut palm</name>
    <dbReference type="NCBI Taxonomy" id="13894"/>
    <lineage>
        <taxon>Eukaryota</taxon>
        <taxon>Viridiplantae</taxon>
        <taxon>Streptophyta</taxon>
        <taxon>Embryophyta</taxon>
        <taxon>Tracheophyta</taxon>
        <taxon>Spermatophyta</taxon>
        <taxon>Magnoliopsida</taxon>
        <taxon>Liliopsida</taxon>
        <taxon>Arecaceae</taxon>
        <taxon>Arecoideae</taxon>
        <taxon>Cocoseae</taxon>
        <taxon>Attaleinae</taxon>
        <taxon>Cocos</taxon>
    </lineage>
</organism>
<sequence length="262" mass="28991">MVPPVSLSSSATDSLKSIIEFLKSYLTPTDRWALDGEGTQHQMASAFRSLALVSHYLASFADASSEFSPLELVETSKSDTDRLVPWVAERVPSPPKVSASKALQKRRIDSTEVEVALLKKAKDQLSKVVGEASNRAEDAEKKLQDVKMTLMKSTEENARLFGNNKILEAETEKLKARVVKAKASEAEALLAMRSAEEKALRAITDFCMSKEFRKEKASFALDAYDEGKCVVHEEVGSKYPELDLSFLDEIPKASTFDSKDTF</sequence>
<keyword evidence="3" id="KW-1185">Reference proteome</keyword>
<accession>A0A8K0IJU5</accession>
<gene>
    <name evidence="2" type="ORF">COCNU_09G001670</name>
</gene>
<reference evidence="2" key="2">
    <citation type="submission" date="2019-07" db="EMBL/GenBank/DDBJ databases">
        <authorList>
            <person name="Yang Y."/>
            <person name="Bocs S."/>
            <person name="Baudouin L."/>
        </authorList>
    </citation>
    <scope>NUCLEOTIDE SEQUENCE</scope>
    <source>
        <tissue evidence="2">Spear leaf of Hainan Tall coconut</tissue>
    </source>
</reference>
<keyword evidence="1" id="KW-0175">Coiled coil</keyword>
<name>A0A8K0IJU5_COCNU</name>
<dbReference type="AlphaFoldDB" id="A0A8K0IJU5"/>
<dbReference type="EMBL" id="CM017880">
    <property type="protein sequence ID" value="KAG1360704.1"/>
    <property type="molecule type" value="Genomic_DNA"/>
</dbReference>
<evidence type="ECO:0000313" key="2">
    <source>
        <dbReference type="EMBL" id="KAG1360704.1"/>
    </source>
</evidence>
<proteinExistence type="predicted"/>
<reference evidence="2" key="1">
    <citation type="journal article" date="2017" name="Gigascience">
        <title>The genome draft of coconut (Cocos nucifera).</title>
        <authorList>
            <person name="Xiao Y."/>
            <person name="Xu P."/>
            <person name="Fan H."/>
            <person name="Baudouin L."/>
            <person name="Xia W."/>
            <person name="Bocs S."/>
            <person name="Xu J."/>
            <person name="Li Q."/>
            <person name="Guo A."/>
            <person name="Zhou L."/>
            <person name="Li J."/>
            <person name="Wu Y."/>
            <person name="Ma Z."/>
            <person name="Armero A."/>
            <person name="Issali A.E."/>
            <person name="Liu N."/>
            <person name="Peng M."/>
            <person name="Yang Y."/>
        </authorList>
    </citation>
    <scope>NUCLEOTIDE SEQUENCE</scope>
    <source>
        <tissue evidence="2">Spear leaf of Hainan Tall coconut</tissue>
    </source>
</reference>
<protein>
    <submittedName>
        <fullName evidence="2">Uncharacterized protein</fullName>
    </submittedName>
</protein>
<feature type="coiled-coil region" evidence="1">
    <location>
        <begin position="122"/>
        <end position="184"/>
    </location>
</feature>
<evidence type="ECO:0000313" key="3">
    <source>
        <dbReference type="Proteomes" id="UP000797356"/>
    </source>
</evidence>
<comment type="caution">
    <text evidence="2">The sequence shown here is derived from an EMBL/GenBank/DDBJ whole genome shotgun (WGS) entry which is preliminary data.</text>
</comment>